<dbReference type="RefSeq" id="WP_074529062.1">
    <property type="nucleotide sequence ID" value="NZ_CP021645.1"/>
</dbReference>
<proteinExistence type="predicted"/>
<evidence type="ECO:0000313" key="3">
    <source>
        <dbReference type="Proteomes" id="UP001268036"/>
    </source>
</evidence>
<evidence type="ECO:0000256" key="1">
    <source>
        <dbReference type="SAM" id="SignalP"/>
    </source>
</evidence>
<evidence type="ECO:0008006" key="4">
    <source>
        <dbReference type="Google" id="ProtNLM"/>
    </source>
</evidence>
<name>A0AAJ2BQG9_9PSED</name>
<comment type="caution">
    <text evidence="2">The sequence shown here is derived from an EMBL/GenBank/DDBJ whole genome shotgun (WGS) entry which is preliminary data.</text>
</comment>
<feature type="signal peptide" evidence="1">
    <location>
        <begin position="1"/>
        <end position="22"/>
    </location>
</feature>
<protein>
    <recommendedName>
        <fullName evidence="4">DUF4810 domain-containing protein</fullName>
    </recommendedName>
</protein>
<evidence type="ECO:0000313" key="2">
    <source>
        <dbReference type="EMBL" id="MDR6234579.1"/>
    </source>
</evidence>
<sequence>MNSVFRPRAAMMSLLLASAVLGGCAASQPRPLYYWPGYQEQVYGHFTKQSAPEQQIAELEAGLQKARAAGLTPAPGYHAQLGMLYAEVGKTDQVRQQFETEKTLFPESTAYMDFLMRNLAKK</sequence>
<accession>A0AAJ2BQG9</accession>
<dbReference type="EMBL" id="JAVJAF010000001">
    <property type="protein sequence ID" value="MDR6234579.1"/>
    <property type="molecule type" value="Genomic_DNA"/>
</dbReference>
<dbReference type="Proteomes" id="UP001268036">
    <property type="component" value="Unassembled WGS sequence"/>
</dbReference>
<feature type="chain" id="PRO_5042539921" description="DUF4810 domain-containing protein" evidence="1">
    <location>
        <begin position="23"/>
        <end position="122"/>
    </location>
</feature>
<dbReference type="PROSITE" id="PS51257">
    <property type="entry name" value="PROKAR_LIPOPROTEIN"/>
    <property type="match status" value="1"/>
</dbReference>
<gene>
    <name evidence="2" type="ORF">QE440_002320</name>
</gene>
<dbReference type="InterPro" id="IPR014508">
    <property type="entry name" value="UCP020555_TPR-like"/>
</dbReference>
<dbReference type="PIRSF" id="PIRSF020555">
    <property type="entry name" value="UCP020555"/>
    <property type="match status" value="1"/>
</dbReference>
<reference evidence="2" key="1">
    <citation type="submission" date="2023-08" db="EMBL/GenBank/DDBJ databases">
        <title>Functional and genomic diversity of the sorghum phyllosphere microbiome.</title>
        <authorList>
            <person name="Shade A."/>
        </authorList>
    </citation>
    <scope>NUCLEOTIDE SEQUENCE</scope>
    <source>
        <strain evidence="2">SORGH_AS_0201</strain>
    </source>
</reference>
<dbReference type="AlphaFoldDB" id="A0AAJ2BQG9"/>
<dbReference type="Pfam" id="PF16068">
    <property type="entry name" value="DUF4810"/>
    <property type="match status" value="1"/>
</dbReference>
<keyword evidence="1" id="KW-0732">Signal</keyword>
<organism evidence="2 3">
    <name type="scientific">Pseudomonas oryzihabitans</name>
    <dbReference type="NCBI Taxonomy" id="47885"/>
    <lineage>
        <taxon>Bacteria</taxon>
        <taxon>Pseudomonadati</taxon>
        <taxon>Pseudomonadota</taxon>
        <taxon>Gammaproteobacteria</taxon>
        <taxon>Pseudomonadales</taxon>
        <taxon>Pseudomonadaceae</taxon>
        <taxon>Pseudomonas</taxon>
    </lineage>
</organism>